<evidence type="ECO:0008006" key="4">
    <source>
        <dbReference type="Google" id="ProtNLM"/>
    </source>
</evidence>
<keyword evidence="3" id="KW-1185">Reference proteome</keyword>
<keyword evidence="1" id="KW-1133">Transmembrane helix</keyword>
<accession>Q4FQK1</accession>
<dbReference type="OrthoDB" id="6712790at2"/>
<feature type="transmembrane region" description="Helical" evidence="1">
    <location>
        <begin position="73"/>
        <end position="93"/>
    </location>
</feature>
<organism evidence="2 3">
    <name type="scientific">Psychrobacter arcticus (strain DSM 17307 / VKM B-2377 / 273-4)</name>
    <dbReference type="NCBI Taxonomy" id="259536"/>
    <lineage>
        <taxon>Bacteria</taxon>
        <taxon>Pseudomonadati</taxon>
        <taxon>Pseudomonadota</taxon>
        <taxon>Gammaproteobacteria</taxon>
        <taxon>Moraxellales</taxon>
        <taxon>Moraxellaceae</taxon>
        <taxon>Psychrobacter</taxon>
    </lineage>
</organism>
<keyword evidence="1" id="KW-0472">Membrane</keyword>
<evidence type="ECO:0000313" key="3">
    <source>
        <dbReference type="Proteomes" id="UP000000546"/>
    </source>
</evidence>
<dbReference type="InterPro" id="IPR053771">
    <property type="entry name" value="AciT"/>
</dbReference>
<dbReference type="AlphaFoldDB" id="Q4FQK1"/>
<feature type="transmembrane region" description="Helical" evidence="1">
    <location>
        <begin position="40"/>
        <end position="61"/>
    </location>
</feature>
<protein>
    <recommendedName>
        <fullName evidence="4">Transmembrane protein</fullName>
    </recommendedName>
</protein>
<name>Q4FQK1_PSYA2</name>
<dbReference type="EMBL" id="CP000082">
    <property type="protein sequence ID" value="AAZ19707.1"/>
    <property type="molecule type" value="Genomic_DNA"/>
</dbReference>
<gene>
    <name evidence="2" type="ordered locus">Psyc_1859</name>
</gene>
<dbReference type="Proteomes" id="UP000000546">
    <property type="component" value="Chromosome"/>
</dbReference>
<feature type="transmembrane region" description="Helical" evidence="1">
    <location>
        <begin position="14"/>
        <end position="33"/>
    </location>
</feature>
<sequence length="129" mass="15269">MLLTIFSTFGSESLSTSTIIGYGLFLSTVVAIAMSSQRWLLWYLFGGMGYWLAVEVIHRLVTHWFLWSEWHNYVVAMGVSWLPLGAWVLYRALRYEDVSRSMIQERELHTARYIEHTPVYDDDYQPRFY</sequence>
<dbReference type="KEGG" id="par:Psyc_1859"/>
<dbReference type="NCBIfam" id="NF045538">
    <property type="entry name" value="AciT"/>
    <property type="match status" value="1"/>
</dbReference>
<reference evidence="2 3" key="1">
    <citation type="journal article" date="2010" name="Appl. Environ. Microbiol.">
        <title>The genome sequence of Psychrobacter arcticus 273-4, a psychroactive Siberian permafrost bacterium, reveals mechanisms for adaptation to low-temperature growth.</title>
        <authorList>
            <person name="Ayala-del-Rio H.L."/>
            <person name="Chain P.S."/>
            <person name="Grzymski J.J."/>
            <person name="Ponder M.A."/>
            <person name="Ivanova N."/>
            <person name="Bergholz P.W."/>
            <person name="Di Bartolo G."/>
            <person name="Hauser L."/>
            <person name="Land M."/>
            <person name="Bakermans C."/>
            <person name="Rodrigues D."/>
            <person name="Klappenbach J."/>
            <person name="Zarka D."/>
            <person name="Larimer F."/>
            <person name="Richardson P."/>
            <person name="Murray A."/>
            <person name="Thomashow M."/>
            <person name="Tiedje J.M."/>
        </authorList>
    </citation>
    <scope>NUCLEOTIDE SEQUENCE [LARGE SCALE GENOMIC DNA]</scope>
    <source>
        <strain evidence="3">DSM 17307 / VKM B-2377 / 273-4</strain>
    </source>
</reference>
<keyword evidence="1" id="KW-0812">Transmembrane</keyword>
<proteinExistence type="predicted"/>
<evidence type="ECO:0000313" key="2">
    <source>
        <dbReference type="EMBL" id="AAZ19707.1"/>
    </source>
</evidence>
<dbReference type="RefSeq" id="WP_011281117.1">
    <property type="nucleotide sequence ID" value="NC_007204.1"/>
</dbReference>
<dbReference type="HOGENOM" id="CLU_1694032_0_0_6"/>
<evidence type="ECO:0000256" key="1">
    <source>
        <dbReference type="SAM" id="Phobius"/>
    </source>
</evidence>